<evidence type="ECO:0000256" key="1">
    <source>
        <dbReference type="SAM" id="Phobius"/>
    </source>
</evidence>
<dbReference type="Proteomes" id="UP000243065">
    <property type="component" value="Unassembled WGS sequence"/>
</dbReference>
<evidence type="ECO:0000313" key="2">
    <source>
        <dbReference type="EMBL" id="CUT05573.1"/>
    </source>
</evidence>
<keyword evidence="1" id="KW-1133">Transmembrane helix</keyword>
<gene>
    <name evidence="2" type="ORF">JGI24_01712</name>
</gene>
<name>A0A656DB21_KRYT1</name>
<proteinExistence type="predicted"/>
<keyword evidence="1" id="KW-0812">Transmembrane</keyword>
<protein>
    <submittedName>
        <fullName evidence="2">7TM-HD extracellular</fullName>
    </submittedName>
</protein>
<dbReference type="AlphaFoldDB" id="A0A656DB21"/>
<reference evidence="2 3" key="1">
    <citation type="submission" date="2015-11" db="EMBL/GenBank/DDBJ databases">
        <authorList>
            <person name="Varghese N."/>
        </authorList>
    </citation>
    <scope>NUCLEOTIDE SEQUENCE [LARGE SCALE GENOMIC DNA]</scope>
    <source>
        <strain evidence="2 3">JGI-24</strain>
    </source>
</reference>
<keyword evidence="3" id="KW-1185">Reference proteome</keyword>
<feature type="non-terminal residue" evidence="2">
    <location>
        <position position="262"/>
    </location>
</feature>
<feature type="transmembrane region" description="Helical" evidence="1">
    <location>
        <begin position="240"/>
        <end position="260"/>
    </location>
</feature>
<evidence type="ECO:0000313" key="3">
    <source>
        <dbReference type="Proteomes" id="UP000243065"/>
    </source>
</evidence>
<accession>A0A656DB21</accession>
<dbReference type="EMBL" id="CZVU01000126">
    <property type="protein sequence ID" value="CUT05573.1"/>
    <property type="molecule type" value="Genomic_DNA"/>
</dbReference>
<feature type="transmembrane region" description="Helical" evidence="1">
    <location>
        <begin position="14"/>
        <end position="32"/>
    </location>
</feature>
<sequence>MKIRSFTFLFQRDLILKVLMFFLIPISAVFLFRSPHAFEYKYEIGSVWLYDDVVAPFSFPIYKDEKQYQEELEKVYSRVYFIFDVDTQVYKNQLNELRKFLTNLKSYLDLKQNYQVKLNQRINLNLLKHDSIEIENLRENLIQKVTNDELNKIESMYKIGYFDFNKLKIVGETYLALVYQPVGVISVPRSELKRNEIVLRRGKFEEVYKQGKFYDLRESFELAKELTRRNFPELIEVDSVYFDIIAPFFNLLAFLFPFILTS</sequence>
<dbReference type="OrthoDB" id="9806952at2"/>
<keyword evidence="1" id="KW-0472">Membrane</keyword>
<organism evidence="2 3">
    <name type="scientific">Kryptobacter tengchongensis</name>
    <dbReference type="NCBI Taxonomy" id="1643429"/>
    <lineage>
        <taxon>Bacteria</taxon>
        <taxon>Pseudomonadati</taxon>
        <taxon>Candidatus Kryptoniota</taxon>
        <taxon>Candidatus Kryptobacter</taxon>
    </lineage>
</organism>